<proteinExistence type="predicted"/>
<sequence>MDVLQAADAAGEMTKIQLAHALVHGSLAGAPFPILGLLCLGLSFVFKYINQ</sequence>
<evidence type="ECO:0000256" key="1">
    <source>
        <dbReference type="SAM" id="Phobius"/>
    </source>
</evidence>
<keyword evidence="1" id="KW-0472">Membrane</keyword>
<evidence type="ECO:0000313" key="3">
    <source>
        <dbReference type="Proteomes" id="UP000011135"/>
    </source>
</evidence>
<keyword evidence="1" id="KW-1133">Transmembrane helix</keyword>
<comment type="caution">
    <text evidence="2">The sequence shown here is derived from an EMBL/GenBank/DDBJ whole genome shotgun (WGS) entry which is preliminary data.</text>
</comment>
<reference evidence="2 3" key="1">
    <citation type="submission" date="2012-12" db="EMBL/GenBank/DDBJ databases">
        <title>Genome assembly of Fulvivirga imtechensis AK7.</title>
        <authorList>
            <person name="Nupur N."/>
            <person name="Khatri I."/>
            <person name="Kumar R."/>
            <person name="Subramanian S."/>
            <person name="Pinnaka A."/>
        </authorList>
    </citation>
    <scope>NUCLEOTIDE SEQUENCE [LARGE SCALE GENOMIC DNA]</scope>
    <source>
        <strain evidence="2 3">AK7</strain>
    </source>
</reference>
<dbReference type="EMBL" id="AMZN01000053">
    <property type="protein sequence ID" value="ELR70469.1"/>
    <property type="molecule type" value="Genomic_DNA"/>
</dbReference>
<name>L8JSJ9_9BACT</name>
<keyword evidence="1" id="KW-0812">Transmembrane</keyword>
<keyword evidence="3" id="KW-1185">Reference proteome</keyword>
<organism evidence="2 3">
    <name type="scientific">Fulvivirga imtechensis AK7</name>
    <dbReference type="NCBI Taxonomy" id="1237149"/>
    <lineage>
        <taxon>Bacteria</taxon>
        <taxon>Pseudomonadati</taxon>
        <taxon>Bacteroidota</taxon>
        <taxon>Cytophagia</taxon>
        <taxon>Cytophagales</taxon>
        <taxon>Fulvivirgaceae</taxon>
        <taxon>Fulvivirga</taxon>
    </lineage>
</organism>
<feature type="transmembrane region" description="Helical" evidence="1">
    <location>
        <begin position="30"/>
        <end position="49"/>
    </location>
</feature>
<dbReference type="Proteomes" id="UP000011135">
    <property type="component" value="Unassembled WGS sequence"/>
</dbReference>
<protein>
    <submittedName>
        <fullName evidence="2">Uncharacterized protein</fullName>
    </submittedName>
</protein>
<dbReference type="AlphaFoldDB" id="L8JSJ9"/>
<dbReference type="STRING" id="1237149.C900_03723"/>
<accession>L8JSJ9</accession>
<evidence type="ECO:0000313" key="2">
    <source>
        <dbReference type="EMBL" id="ELR70469.1"/>
    </source>
</evidence>
<gene>
    <name evidence="2" type="ORF">C900_03723</name>
</gene>